<evidence type="ECO:0000313" key="6">
    <source>
        <dbReference type="Proteomes" id="UP000309128"/>
    </source>
</evidence>
<reference evidence="5 6" key="1">
    <citation type="submission" date="2019-05" db="EMBL/GenBank/DDBJ databases">
        <title>Draft genome sequence of Nonomuraea turkmeniaca DSM 43926.</title>
        <authorList>
            <person name="Saricaoglu S."/>
            <person name="Isik K."/>
        </authorList>
    </citation>
    <scope>NUCLEOTIDE SEQUENCE [LARGE SCALE GENOMIC DNA]</scope>
    <source>
        <strain evidence="5 6">DSM 43926</strain>
    </source>
</reference>
<dbReference type="GO" id="GO:0000976">
    <property type="term" value="F:transcription cis-regulatory region binding"/>
    <property type="evidence" value="ECO:0007669"/>
    <property type="project" value="TreeGrafter"/>
</dbReference>
<dbReference type="SMART" id="SM00354">
    <property type="entry name" value="HTH_LACI"/>
    <property type="match status" value="1"/>
</dbReference>
<keyword evidence="2" id="KW-0238">DNA-binding</keyword>
<protein>
    <submittedName>
        <fullName evidence="5">LacI family transcriptional regulator</fullName>
    </submittedName>
</protein>
<dbReference type="PANTHER" id="PTHR30146:SF109">
    <property type="entry name" value="HTH-TYPE TRANSCRIPTIONAL REGULATOR GALS"/>
    <property type="match status" value="1"/>
</dbReference>
<evidence type="ECO:0000256" key="3">
    <source>
        <dbReference type="ARBA" id="ARBA00023163"/>
    </source>
</evidence>
<dbReference type="InterPro" id="IPR010982">
    <property type="entry name" value="Lambda_DNA-bd_dom_sf"/>
</dbReference>
<name>A0A5S4FVJ6_9ACTN</name>
<evidence type="ECO:0000259" key="4">
    <source>
        <dbReference type="PROSITE" id="PS50932"/>
    </source>
</evidence>
<dbReference type="PRINTS" id="PR00036">
    <property type="entry name" value="HTHLACI"/>
</dbReference>
<dbReference type="CDD" id="cd01392">
    <property type="entry name" value="HTH_LacI"/>
    <property type="match status" value="1"/>
</dbReference>
<dbReference type="PANTHER" id="PTHR30146">
    <property type="entry name" value="LACI-RELATED TRANSCRIPTIONAL REPRESSOR"/>
    <property type="match status" value="1"/>
</dbReference>
<evidence type="ECO:0000313" key="5">
    <source>
        <dbReference type="EMBL" id="TMR24796.1"/>
    </source>
</evidence>
<dbReference type="Pfam" id="PF13377">
    <property type="entry name" value="Peripla_BP_3"/>
    <property type="match status" value="1"/>
</dbReference>
<organism evidence="5 6">
    <name type="scientific">Nonomuraea turkmeniaca</name>
    <dbReference type="NCBI Taxonomy" id="103838"/>
    <lineage>
        <taxon>Bacteria</taxon>
        <taxon>Bacillati</taxon>
        <taxon>Actinomycetota</taxon>
        <taxon>Actinomycetes</taxon>
        <taxon>Streptosporangiales</taxon>
        <taxon>Streptosporangiaceae</taxon>
        <taxon>Nonomuraea</taxon>
    </lineage>
</organism>
<keyword evidence="1" id="KW-0805">Transcription regulation</keyword>
<evidence type="ECO:0000256" key="2">
    <source>
        <dbReference type="ARBA" id="ARBA00023125"/>
    </source>
</evidence>
<feature type="domain" description="HTH lacI-type" evidence="4">
    <location>
        <begin position="6"/>
        <end position="60"/>
    </location>
</feature>
<dbReference type="RefSeq" id="WP_138664601.1">
    <property type="nucleotide sequence ID" value="NZ_VCKY01000007.1"/>
</dbReference>
<dbReference type="Gene3D" id="3.40.50.2300">
    <property type="match status" value="2"/>
</dbReference>
<dbReference type="Gene3D" id="1.10.260.40">
    <property type="entry name" value="lambda repressor-like DNA-binding domains"/>
    <property type="match status" value="1"/>
</dbReference>
<dbReference type="PROSITE" id="PS50932">
    <property type="entry name" value="HTH_LACI_2"/>
    <property type="match status" value="1"/>
</dbReference>
<dbReference type="InterPro" id="IPR028082">
    <property type="entry name" value="Peripla_BP_I"/>
</dbReference>
<dbReference type="Pfam" id="PF00356">
    <property type="entry name" value="LacI"/>
    <property type="match status" value="1"/>
</dbReference>
<dbReference type="EMBL" id="VCKY01000007">
    <property type="protein sequence ID" value="TMR24796.1"/>
    <property type="molecule type" value="Genomic_DNA"/>
</dbReference>
<dbReference type="GO" id="GO:0003700">
    <property type="term" value="F:DNA-binding transcription factor activity"/>
    <property type="evidence" value="ECO:0007669"/>
    <property type="project" value="TreeGrafter"/>
</dbReference>
<keyword evidence="6" id="KW-1185">Reference proteome</keyword>
<gene>
    <name evidence="5" type="ORF">ETD86_03420</name>
</gene>
<accession>A0A5S4FVJ6</accession>
<dbReference type="Proteomes" id="UP000309128">
    <property type="component" value="Unassembled WGS sequence"/>
</dbReference>
<evidence type="ECO:0000256" key="1">
    <source>
        <dbReference type="ARBA" id="ARBA00023015"/>
    </source>
</evidence>
<dbReference type="OrthoDB" id="3208777at2"/>
<proteinExistence type="predicted"/>
<keyword evidence="3" id="KW-0804">Transcription</keyword>
<comment type="caution">
    <text evidence="5">The sequence shown here is derived from an EMBL/GenBank/DDBJ whole genome shotgun (WGS) entry which is preliminary data.</text>
</comment>
<dbReference type="SUPFAM" id="SSF47413">
    <property type="entry name" value="lambda repressor-like DNA-binding domains"/>
    <property type="match status" value="1"/>
</dbReference>
<sequence>MAHNRPTINDVAEAAGVSKGTVSRVINGHNWVSPPARAAVLAAIERLGFVPNRSAQNLAFARSNCVACVLSEPIGVLAENTVFTTRLEEVTKQLTVRGKSAVLMFADQDEQRAHVVRHAQARHVDGAILMSADPDDPLIPLLTEGDVPLVTAGRLFDEPRPGLPHVTVDDRMGATQAVEHLLGLGRERIGVIAGPLVSAGARARLDAARGLLDGPDRVAVAGAFTQADGYAACRDLLERFPEVDGLFVAADVLAIGAVRCLHELGRIIPDDLAVVGFDDIPAVAALHPPLTTIAPGPGGAEALVETILARIDGRDMPSVDVPTRLVRRASA</sequence>
<dbReference type="InterPro" id="IPR046335">
    <property type="entry name" value="LacI/GalR-like_sensor"/>
</dbReference>
<dbReference type="PROSITE" id="PS00356">
    <property type="entry name" value="HTH_LACI_1"/>
    <property type="match status" value="1"/>
</dbReference>
<dbReference type="AlphaFoldDB" id="A0A5S4FVJ6"/>
<dbReference type="CDD" id="cd06267">
    <property type="entry name" value="PBP1_LacI_sugar_binding-like"/>
    <property type="match status" value="1"/>
</dbReference>
<dbReference type="SUPFAM" id="SSF53822">
    <property type="entry name" value="Periplasmic binding protein-like I"/>
    <property type="match status" value="1"/>
</dbReference>
<dbReference type="InterPro" id="IPR000843">
    <property type="entry name" value="HTH_LacI"/>
</dbReference>